<dbReference type="PATRIC" id="fig|264251.5.peg.2659"/>
<accession>A0A0H2KLD2</accession>
<dbReference type="AlphaFoldDB" id="A0A0H2KLD2"/>
<name>A0A0H2KLD2_9MICO</name>
<keyword evidence="2" id="KW-1185">Reference proteome</keyword>
<reference evidence="1 2" key="1">
    <citation type="submission" date="2014-05" db="EMBL/GenBank/DDBJ databases">
        <title>Cellulosimicrobium funkei U11 genome.</title>
        <authorList>
            <person name="Hu C."/>
            <person name="Gong Y."/>
            <person name="Wan W."/>
            <person name="Jiang M."/>
        </authorList>
    </citation>
    <scope>NUCLEOTIDE SEQUENCE [LARGE SCALE GENOMIC DNA]</scope>
    <source>
        <strain evidence="1 2">U11</strain>
    </source>
</reference>
<gene>
    <name evidence="1" type="ORF">FB00_13075</name>
</gene>
<evidence type="ECO:0008006" key="3">
    <source>
        <dbReference type="Google" id="ProtNLM"/>
    </source>
</evidence>
<dbReference type="RefSeq" id="WP_047233292.1">
    <property type="nucleotide sequence ID" value="NZ_JNBQ01000016.1"/>
</dbReference>
<dbReference type="STRING" id="264251.FB00_13075"/>
<dbReference type="NCBIfam" id="NF047509">
    <property type="entry name" value="Rv3131_FMN_oxido"/>
    <property type="match status" value="1"/>
</dbReference>
<dbReference type="SUPFAM" id="SSF55469">
    <property type="entry name" value="FMN-dependent nitroreductase-like"/>
    <property type="match status" value="1"/>
</dbReference>
<proteinExistence type="predicted"/>
<organism evidence="1 2">
    <name type="scientific">Cellulosimicrobium funkei</name>
    <dbReference type="NCBI Taxonomy" id="264251"/>
    <lineage>
        <taxon>Bacteria</taxon>
        <taxon>Bacillati</taxon>
        <taxon>Actinomycetota</taxon>
        <taxon>Actinomycetes</taxon>
        <taxon>Micrococcales</taxon>
        <taxon>Promicromonosporaceae</taxon>
        <taxon>Cellulosimicrobium</taxon>
    </lineage>
</organism>
<evidence type="ECO:0000313" key="1">
    <source>
        <dbReference type="EMBL" id="KLN34340.1"/>
    </source>
</evidence>
<protein>
    <recommendedName>
        <fullName evidence="3">Nitroreductase</fullName>
    </recommendedName>
</protein>
<sequence length="322" mass="34751">MDSRGRRIDRVLTAGTRAPSLLNSQPWSVDCDGAVLQVRADPARKIHEIDPSGREMFISCGAFLMNIRVAAEHEGFDAAVRLLPDRDDELLVATVTLGPGVVATVDEPGMFAAILSRHTLRGDARGRVPEVEVLQELRRAVRREQADVVFLGAGDISSGHLVGEMRRAEAAASTSSVALETDRSWMGVPYGRPDGVPADVMLAGYADPITDVHHATRDETSGARTFEGRQHLAILTTVGDGPYNWLVAGQALERMLLVAATHDVQAAFATRALENPTTRRGIETAYCPDASAQMLLRLARGAPGPHTPRRDVDDVVTRVARA</sequence>
<dbReference type="GO" id="GO:0016491">
    <property type="term" value="F:oxidoreductase activity"/>
    <property type="evidence" value="ECO:0007669"/>
    <property type="project" value="InterPro"/>
</dbReference>
<dbReference type="EMBL" id="JNBQ01000016">
    <property type="protein sequence ID" value="KLN34340.1"/>
    <property type="molecule type" value="Genomic_DNA"/>
</dbReference>
<dbReference type="Proteomes" id="UP000035265">
    <property type="component" value="Unassembled WGS sequence"/>
</dbReference>
<dbReference type="InterPro" id="IPR000415">
    <property type="entry name" value="Nitroreductase-like"/>
</dbReference>
<dbReference type="Gene3D" id="3.40.109.10">
    <property type="entry name" value="NADH Oxidase"/>
    <property type="match status" value="1"/>
</dbReference>
<evidence type="ECO:0000313" key="2">
    <source>
        <dbReference type="Proteomes" id="UP000035265"/>
    </source>
</evidence>
<comment type="caution">
    <text evidence="1">The sequence shown here is derived from an EMBL/GenBank/DDBJ whole genome shotgun (WGS) entry which is preliminary data.</text>
</comment>